<dbReference type="AlphaFoldDB" id="A0A0E9QP81"/>
<evidence type="ECO:0000313" key="1">
    <source>
        <dbReference type="EMBL" id="JAH18090.1"/>
    </source>
</evidence>
<reference evidence="1" key="1">
    <citation type="submission" date="2014-11" db="EMBL/GenBank/DDBJ databases">
        <authorList>
            <person name="Amaro Gonzalez C."/>
        </authorList>
    </citation>
    <scope>NUCLEOTIDE SEQUENCE</scope>
</reference>
<dbReference type="EMBL" id="GBXM01090487">
    <property type="protein sequence ID" value="JAH18090.1"/>
    <property type="molecule type" value="Transcribed_RNA"/>
</dbReference>
<proteinExistence type="predicted"/>
<sequence>MTKRLTDSGTSVCLQASDWLSSWPTLR</sequence>
<organism evidence="1">
    <name type="scientific">Anguilla anguilla</name>
    <name type="common">European freshwater eel</name>
    <name type="synonym">Muraena anguilla</name>
    <dbReference type="NCBI Taxonomy" id="7936"/>
    <lineage>
        <taxon>Eukaryota</taxon>
        <taxon>Metazoa</taxon>
        <taxon>Chordata</taxon>
        <taxon>Craniata</taxon>
        <taxon>Vertebrata</taxon>
        <taxon>Euteleostomi</taxon>
        <taxon>Actinopterygii</taxon>
        <taxon>Neopterygii</taxon>
        <taxon>Teleostei</taxon>
        <taxon>Anguilliformes</taxon>
        <taxon>Anguillidae</taxon>
        <taxon>Anguilla</taxon>
    </lineage>
</organism>
<name>A0A0E9QP81_ANGAN</name>
<reference evidence="1" key="2">
    <citation type="journal article" date="2015" name="Fish Shellfish Immunol.">
        <title>Early steps in the European eel (Anguilla anguilla)-Vibrio vulnificus interaction in the gills: Role of the RtxA13 toxin.</title>
        <authorList>
            <person name="Callol A."/>
            <person name="Pajuelo D."/>
            <person name="Ebbesson L."/>
            <person name="Teles M."/>
            <person name="MacKenzie S."/>
            <person name="Amaro C."/>
        </authorList>
    </citation>
    <scope>NUCLEOTIDE SEQUENCE</scope>
</reference>
<accession>A0A0E9QP81</accession>
<protein>
    <submittedName>
        <fullName evidence="1">Uncharacterized protein</fullName>
    </submittedName>
</protein>